<dbReference type="AlphaFoldDB" id="A0A804LLT2"/>
<dbReference type="FunCoup" id="A0A804LLT2">
    <property type="interactions" value="17"/>
</dbReference>
<name>A0A804LLT2_MAIZE</name>
<evidence type="ECO:0000313" key="2">
    <source>
        <dbReference type="EnsemblPlants" id="Zm00001eb019990_P001"/>
    </source>
</evidence>
<dbReference type="EnsemblPlants" id="Zm00001eb019990_T001">
    <property type="protein sequence ID" value="Zm00001eb019990_P001"/>
    <property type="gene ID" value="Zm00001eb019990"/>
</dbReference>
<organism evidence="2 3">
    <name type="scientific">Zea mays</name>
    <name type="common">Maize</name>
    <dbReference type="NCBI Taxonomy" id="4577"/>
    <lineage>
        <taxon>Eukaryota</taxon>
        <taxon>Viridiplantae</taxon>
        <taxon>Streptophyta</taxon>
        <taxon>Embryophyta</taxon>
        <taxon>Tracheophyta</taxon>
        <taxon>Spermatophyta</taxon>
        <taxon>Magnoliopsida</taxon>
        <taxon>Liliopsida</taxon>
        <taxon>Poales</taxon>
        <taxon>Poaceae</taxon>
        <taxon>PACMAD clade</taxon>
        <taxon>Panicoideae</taxon>
        <taxon>Andropogonodae</taxon>
        <taxon>Andropogoneae</taxon>
        <taxon>Tripsacinae</taxon>
        <taxon>Zea</taxon>
    </lineage>
</organism>
<accession>A0A804LLT2</accession>
<dbReference type="Proteomes" id="UP000007305">
    <property type="component" value="Chromosome 1"/>
</dbReference>
<feature type="region of interest" description="Disordered" evidence="1">
    <location>
        <begin position="56"/>
        <end position="101"/>
    </location>
</feature>
<dbReference type="PANTHER" id="PTHR33063">
    <property type="entry name" value="OS02G0583500 PROTEIN"/>
    <property type="match status" value="1"/>
</dbReference>
<feature type="compositionally biased region" description="Polar residues" evidence="1">
    <location>
        <begin position="56"/>
        <end position="66"/>
    </location>
</feature>
<evidence type="ECO:0000313" key="3">
    <source>
        <dbReference type="Proteomes" id="UP000007305"/>
    </source>
</evidence>
<keyword evidence="3" id="KW-1185">Reference proteome</keyword>
<proteinExistence type="predicted"/>
<dbReference type="PANTHER" id="PTHR33063:SF16">
    <property type="entry name" value="OS02G0241300 PROTEIN"/>
    <property type="match status" value="1"/>
</dbReference>
<dbReference type="InParanoid" id="A0A804LLT2"/>
<reference evidence="2" key="2">
    <citation type="submission" date="2019-07" db="EMBL/GenBank/DDBJ databases">
        <authorList>
            <person name="Seetharam A."/>
            <person name="Woodhouse M."/>
            <person name="Cannon E."/>
        </authorList>
    </citation>
    <scope>NUCLEOTIDE SEQUENCE [LARGE SCALE GENOMIC DNA]</scope>
    <source>
        <strain evidence="2">cv. B73</strain>
    </source>
</reference>
<reference evidence="3" key="1">
    <citation type="submission" date="2015-12" db="EMBL/GenBank/DDBJ databases">
        <title>Update maize B73 reference genome by single molecule sequencing technologies.</title>
        <authorList>
            <consortium name="Maize Genome Sequencing Project"/>
            <person name="Ware D."/>
        </authorList>
    </citation>
    <scope>NUCLEOTIDE SEQUENCE [LARGE SCALE GENOMIC DNA]</scope>
    <source>
        <strain evidence="3">cv. B73</strain>
    </source>
</reference>
<sequence>MAPGKRSTWTSRKPEEPVPTDYEKIRAMNMMKNNQLFQRLGLGQLKSLVTATATNNKEDCPQQSESLYDGENTDNSNEEESQCRNDGRANISNDGDQISTKVTRGNKRIVAPVQERTIRVTRQRIAEINQENSHNLSVHKQLSSCPATNHDSIETLVVPTQPSANTTIDNNPTHNIDNAIEPNSLIQEESDNHNAVEGTIDIIPRRKSMGKQLESLSRGLGMKIPIQITEGSKRPEPPIQAAKFASEGGITLRQHIPIFHHWKEYKRKENEPTIKNYIGKVNAQFTMDNDSKAVEDACLDMLKVGQRQMRYRLKQKYFNGIPANQVRTTSPISSMSDEDWRKLVEKWSTPKHKKQEKYKDVEPSVIDLFKDMHCSKKKGFSENVKKAIVDMEAMVTTTVEDGQQQKSPMEVVSEVLGGSSLFLHNVGLQDNSKKSSTTTVSAKFQELQNQLESERLEKDELREEIETLKAQAQASKETMDNMKRSMEENNSLLHQLLSFNRSQAPPS</sequence>
<feature type="compositionally biased region" description="Polar residues" evidence="1">
    <location>
        <begin position="90"/>
        <end position="101"/>
    </location>
</feature>
<protein>
    <submittedName>
        <fullName evidence="2">Uncharacterized protein</fullName>
    </submittedName>
</protein>
<feature type="compositionally biased region" description="Basic and acidic residues" evidence="1">
    <location>
        <begin position="477"/>
        <end position="487"/>
    </location>
</feature>
<reference evidence="2" key="3">
    <citation type="submission" date="2021-05" db="UniProtKB">
        <authorList>
            <consortium name="EnsemblPlants"/>
        </authorList>
    </citation>
    <scope>IDENTIFICATION</scope>
    <source>
        <strain evidence="2">cv. B73</strain>
    </source>
</reference>
<feature type="region of interest" description="Disordered" evidence="1">
    <location>
        <begin position="471"/>
        <end position="507"/>
    </location>
</feature>
<dbReference type="Gramene" id="Zm00001eb019990_T001">
    <property type="protein sequence ID" value="Zm00001eb019990_P001"/>
    <property type="gene ID" value="Zm00001eb019990"/>
</dbReference>
<evidence type="ECO:0000256" key="1">
    <source>
        <dbReference type="SAM" id="MobiDB-lite"/>
    </source>
</evidence>
<feature type="compositionally biased region" description="Polar residues" evidence="1">
    <location>
        <begin position="488"/>
        <end position="507"/>
    </location>
</feature>